<dbReference type="Pfam" id="PF20684">
    <property type="entry name" value="Fung_rhodopsin"/>
    <property type="match status" value="1"/>
</dbReference>
<feature type="transmembrane region" description="Helical" evidence="6">
    <location>
        <begin position="50"/>
        <end position="73"/>
    </location>
</feature>
<dbReference type="AlphaFoldDB" id="A0A9P4MLT2"/>
<dbReference type="Proteomes" id="UP000799439">
    <property type="component" value="Unassembled WGS sequence"/>
</dbReference>
<dbReference type="GO" id="GO:0016020">
    <property type="term" value="C:membrane"/>
    <property type="evidence" value="ECO:0007669"/>
    <property type="project" value="UniProtKB-SubCell"/>
</dbReference>
<keyword evidence="3 6" id="KW-1133">Transmembrane helix</keyword>
<feature type="transmembrane region" description="Helical" evidence="6">
    <location>
        <begin position="129"/>
        <end position="152"/>
    </location>
</feature>
<dbReference type="InterPro" id="IPR052337">
    <property type="entry name" value="SAT4-like"/>
</dbReference>
<organism evidence="8 9">
    <name type="scientific">Myriangium duriaei CBS 260.36</name>
    <dbReference type="NCBI Taxonomy" id="1168546"/>
    <lineage>
        <taxon>Eukaryota</taxon>
        <taxon>Fungi</taxon>
        <taxon>Dikarya</taxon>
        <taxon>Ascomycota</taxon>
        <taxon>Pezizomycotina</taxon>
        <taxon>Dothideomycetes</taxon>
        <taxon>Dothideomycetidae</taxon>
        <taxon>Myriangiales</taxon>
        <taxon>Myriangiaceae</taxon>
        <taxon>Myriangium</taxon>
    </lineage>
</organism>
<evidence type="ECO:0000256" key="4">
    <source>
        <dbReference type="ARBA" id="ARBA00023136"/>
    </source>
</evidence>
<evidence type="ECO:0000256" key="6">
    <source>
        <dbReference type="SAM" id="Phobius"/>
    </source>
</evidence>
<comment type="caution">
    <text evidence="8">The sequence shown here is derived from an EMBL/GenBank/DDBJ whole genome shotgun (WGS) entry which is preliminary data.</text>
</comment>
<dbReference type="EMBL" id="ML996081">
    <property type="protein sequence ID" value="KAF2157618.1"/>
    <property type="molecule type" value="Genomic_DNA"/>
</dbReference>
<name>A0A9P4MLT2_9PEZI</name>
<evidence type="ECO:0000256" key="2">
    <source>
        <dbReference type="ARBA" id="ARBA00022692"/>
    </source>
</evidence>
<feature type="domain" description="Rhodopsin" evidence="7">
    <location>
        <begin position="34"/>
        <end position="275"/>
    </location>
</feature>
<evidence type="ECO:0000256" key="5">
    <source>
        <dbReference type="ARBA" id="ARBA00038359"/>
    </source>
</evidence>
<evidence type="ECO:0000256" key="3">
    <source>
        <dbReference type="ARBA" id="ARBA00022989"/>
    </source>
</evidence>
<feature type="transmembrane region" description="Helical" evidence="6">
    <location>
        <begin position="245"/>
        <end position="267"/>
    </location>
</feature>
<feature type="transmembrane region" description="Helical" evidence="6">
    <location>
        <begin position="93"/>
        <end position="117"/>
    </location>
</feature>
<evidence type="ECO:0000313" key="9">
    <source>
        <dbReference type="Proteomes" id="UP000799439"/>
    </source>
</evidence>
<keyword evidence="4 6" id="KW-0472">Membrane</keyword>
<dbReference type="OrthoDB" id="3934549at2759"/>
<feature type="transmembrane region" description="Helical" evidence="6">
    <location>
        <begin position="211"/>
        <end position="233"/>
    </location>
</feature>
<evidence type="ECO:0000259" key="7">
    <source>
        <dbReference type="Pfam" id="PF20684"/>
    </source>
</evidence>
<proteinExistence type="inferred from homology"/>
<evidence type="ECO:0000256" key="1">
    <source>
        <dbReference type="ARBA" id="ARBA00004141"/>
    </source>
</evidence>
<keyword evidence="2 6" id="KW-0812">Transmembrane</keyword>
<gene>
    <name evidence="8" type="ORF">K461DRAFT_289919</name>
</gene>
<dbReference type="PANTHER" id="PTHR33048">
    <property type="entry name" value="PTH11-LIKE INTEGRAL MEMBRANE PROTEIN (AFU_ORTHOLOGUE AFUA_5G11245)"/>
    <property type="match status" value="1"/>
</dbReference>
<protein>
    <recommendedName>
        <fullName evidence="7">Rhodopsin domain-containing protein</fullName>
    </recommendedName>
</protein>
<feature type="transmembrane region" description="Helical" evidence="6">
    <location>
        <begin position="20"/>
        <end position="38"/>
    </location>
</feature>
<sequence>MGSSTTTDPPHGRGAVSGTISAVLFSIALSLYILRAWSACRLGDRWRWDFIWVSLAMIFATASFAFGQASIHYGMGRHIYTLKYSELSQALHWFEPFLVTTIVSSNFAKFSVIALYMQVQGPMASVRPRILWITGFSFSIVNFILIFLIIFGCNPIDKTWNPIKPGTCEVQRIAGLFSIGQSGVSAVTDFILGLLPITLISSLQISRKAKISFCVLMGLSAIPGIASICRAVIVQRAISGLDVTYTYINLMVWCDVELWAIIILGSIPPLRPLFMKMFNRMSRTEDGDRSGSAVSQIDLEAKQRSEVDELRLEDKDVESEKDAGSMYQRDIWTASNSCICERVV</sequence>
<feature type="transmembrane region" description="Helical" evidence="6">
    <location>
        <begin position="172"/>
        <end position="199"/>
    </location>
</feature>
<reference evidence="8" key="1">
    <citation type="journal article" date="2020" name="Stud. Mycol.">
        <title>101 Dothideomycetes genomes: a test case for predicting lifestyles and emergence of pathogens.</title>
        <authorList>
            <person name="Haridas S."/>
            <person name="Albert R."/>
            <person name="Binder M."/>
            <person name="Bloem J."/>
            <person name="Labutti K."/>
            <person name="Salamov A."/>
            <person name="Andreopoulos B."/>
            <person name="Baker S."/>
            <person name="Barry K."/>
            <person name="Bills G."/>
            <person name="Bluhm B."/>
            <person name="Cannon C."/>
            <person name="Castanera R."/>
            <person name="Culley D."/>
            <person name="Daum C."/>
            <person name="Ezra D."/>
            <person name="Gonzalez J."/>
            <person name="Henrissat B."/>
            <person name="Kuo A."/>
            <person name="Liang C."/>
            <person name="Lipzen A."/>
            <person name="Lutzoni F."/>
            <person name="Magnuson J."/>
            <person name="Mondo S."/>
            <person name="Nolan M."/>
            <person name="Ohm R."/>
            <person name="Pangilinan J."/>
            <person name="Park H.-J."/>
            <person name="Ramirez L."/>
            <person name="Alfaro M."/>
            <person name="Sun H."/>
            <person name="Tritt A."/>
            <person name="Yoshinaga Y."/>
            <person name="Zwiers L.-H."/>
            <person name="Turgeon B."/>
            <person name="Goodwin S."/>
            <person name="Spatafora J."/>
            <person name="Crous P."/>
            <person name="Grigoriev I."/>
        </authorList>
    </citation>
    <scope>NUCLEOTIDE SEQUENCE</scope>
    <source>
        <strain evidence="8">CBS 260.36</strain>
    </source>
</reference>
<evidence type="ECO:0000313" key="8">
    <source>
        <dbReference type="EMBL" id="KAF2157618.1"/>
    </source>
</evidence>
<accession>A0A9P4MLT2</accession>
<dbReference type="PANTHER" id="PTHR33048:SF146">
    <property type="entry name" value="INTEGRAL MEMBRANE PROTEIN"/>
    <property type="match status" value="1"/>
</dbReference>
<comment type="similarity">
    <text evidence="5">Belongs to the SAT4 family.</text>
</comment>
<comment type="subcellular location">
    <subcellularLocation>
        <location evidence="1">Membrane</location>
        <topology evidence="1">Multi-pass membrane protein</topology>
    </subcellularLocation>
</comment>
<dbReference type="InterPro" id="IPR049326">
    <property type="entry name" value="Rhodopsin_dom_fungi"/>
</dbReference>
<keyword evidence="9" id="KW-1185">Reference proteome</keyword>